<proteinExistence type="predicted"/>
<sequence>MTLFGSSTFLVLFRHPPLPVFASIPPKQSVDLALKPLKAAKCYARLKYESPLACCPVQWSQYRVLTSQDFGFKTFKQEYASAAVTVTVTAAVTRIAVPRARRGRARKPVHKATTALPPVVDADTGFRPAPGAISRFSTLSSWTGTADFVAALPAHRVGSLFTLPSAARGGNGDVGASGSGGGGTRGGAKFLYRMPGTTGAEYIGDLAMKVSKLDPEAAAVLRKRDRHRTVYGYGRTFTVPIRCQPYRTAGPTVDYGYALSKKYDKRSAGAPTHLPGVSAFSGGYPLTTLIKR</sequence>
<gene>
    <name evidence="1" type="ORF">GGX14DRAFT_407653</name>
</gene>
<comment type="caution">
    <text evidence="1">The sequence shown here is derived from an EMBL/GenBank/DDBJ whole genome shotgun (WGS) entry which is preliminary data.</text>
</comment>
<evidence type="ECO:0000313" key="1">
    <source>
        <dbReference type="EMBL" id="KAJ7190793.1"/>
    </source>
</evidence>
<protein>
    <submittedName>
        <fullName evidence="1">Uncharacterized protein</fullName>
    </submittedName>
</protein>
<name>A0AAD6Y206_9AGAR</name>
<dbReference type="Proteomes" id="UP001219525">
    <property type="component" value="Unassembled WGS sequence"/>
</dbReference>
<evidence type="ECO:0000313" key="2">
    <source>
        <dbReference type="Proteomes" id="UP001219525"/>
    </source>
</evidence>
<reference evidence="1" key="1">
    <citation type="submission" date="2023-03" db="EMBL/GenBank/DDBJ databases">
        <title>Massive genome expansion in bonnet fungi (Mycena s.s.) driven by repeated elements and novel gene families across ecological guilds.</title>
        <authorList>
            <consortium name="Lawrence Berkeley National Laboratory"/>
            <person name="Harder C.B."/>
            <person name="Miyauchi S."/>
            <person name="Viragh M."/>
            <person name="Kuo A."/>
            <person name="Thoen E."/>
            <person name="Andreopoulos B."/>
            <person name="Lu D."/>
            <person name="Skrede I."/>
            <person name="Drula E."/>
            <person name="Henrissat B."/>
            <person name="Morin E."/>
            <person name="Kohler A."/>
            <person name="Barry K."/>
            <person name="LaButti K."/>
            <person name="Morin E."/>
            <person name="Salamov A."/>
            <person name="Lipzen A."/>
            <person name="Mereny Z."/>
            <person name="Hegedus B."/>
            <person name="Baldrian P."/>
            <person name="Stursova M."/>
            <person name="Weitz H."/>
            <person name="Taylor A."/>
            <person name="Grigoriev I.V."/>
            <person name="Nagy L.G."/>
            <person name="Martin F."/>
            <person name="Kauserud H."/>
        </authorList>
    </citation>
    <scope>NUCLEOTIDE SEQUENCE</scope>
    <source>
        <strain evidence="1">9144</strain>
    </source>
</reference>
<accession>A0AAD6Y206</accession>
<dbReference type="AlphaFoldDB" id="A0AAD6Y206"/>
<dbReference type="EMBL" id="JARJCW010000142">
    <property type="protein sequence ID" value="KAJ7190793.1"/>
    <property type="molecule type" value="Genomic_DNA"/>
</dbReference>
<organism evidence="1 2">
    <name type="scientific">Mycena pura</name>
    <dbReference type="NCBI Taxonomy" id="153505"/>
    <lineage>
        <taxon>Eukaryota</taxon>
        <taxon>Fungi</taxon>
        <taxon>Dikarya</taxon>
        <taxon>Basidiomycota</taxon>
        <taxon>Agaricomycotina</taxon>
        <taxon>Agaricomycetes</taxon>
        <taxon>Agaricomycetidae</taxon>
        <taxon>Agaricales</taxon>
        <taxon>Marasmiineae</taxon>
        <taxon>Mycenaceae</taxon>
        <taxon>Mycena</taxon>
    </lineage>
</organism>
<keyword evidence="2" id="KW-1185">Reference proteome</keyword>